<dbReference type="Proteomes" id="UP000754883">
    <property type="component" value="Unassembled WGS sequence"/>
</dbReference>
<name>A0A9N9U2V2_9HYPO</name>
<feature type="non-terminal residue" evidence="1">
    <location>
        <position position="140"/>
    </location>
</feature>
<keyword evidence="2" id="KW-1185">Reference proteome</keyword>
<protein>
    <submittedName>
        <fullName evidence="1">Uncharacterized protein</fullName>
    </submittedName>
</protein>
<gene>
    <name evidence="1" type="ORF">CBYS24578_00018366</name>
</gene>
<organism evidence="1 2">
    <name type="scientific">Clonostachys byssicola</name>
    <dbReference type="NCBI Taxonomy" id="160290"/>
    <lineage>
        <taxon>Eukaryota</taxon>
        <taxon>Fungi</taxon>
        <taxon>Dikarya</taxon>
        <taxon>Ascomycota</taxon>
        <taxon>Pezizomycotina</taxon>
        <taxon>Sordariomycetes</taxon>
        <taxon>Hypocreomycetidae</taxon>
        <taxon>Hypocreales</taxon>
        <taxon>Bionectriaceae</taxon>
        <taxon>Clonostachys</taxon>
    </lineage>
</organism>
<dbReference type="OrthoDB" id="4356994at2759"/>
<reference evidence="1 2" key="2">
    <citation type="submission" date="2021-10" db="EMBL/GenBank/DDBJ databases">
        <authorList>
            <person name="Piombo E."/>
        </authorList>
    </citation>
    <scope>NUCLEOTIDE SEQUENCE [LARGE SCALE GENOMIC DNA]</scope>
</reference>
<dbReference type="AlphaFoldDB" id="A0A9N9U2V2"/>
<reference evidence="2" key="1">
    <citation type="submission" date="2019-06" db="EMBL/GenBank/DDBJ databases">
        <authorList>
            <person name="Broberg M."/>
        </authorList>
    </citation>
    <scope>NUCLEOTIDE SEQUENCE [LARGE SCALE GENOMIC DNA]</scope>
</reference>
<sequence>MYRGDPLAQPGEMRNAVCSLELGSTDHEAIRYFRKTVATIYHTKNPEFSVYAIIFDIAKDNVMVMHLVLALGGRETEFRRNTITGRDDDRGPESPLQHYCAALRLVSESMEVQQRGLGDLEALCSALFLMLMYEQNSAML</sequence>
<evidence type="ECO:0000313" key="2">
    <source>
        <dbReference type="Proteomes" id="UP000754883"/>
    </source>
</evidence>
<proteinExistence type="predicted"/>
<dbReference type="EMBL" id="CABFNO020000776">
    <property type="protein sequence ID" value="CAG9961992.1"/>
    <property type="molecule type" value="Genomic_DNA"/>
</dbReference>
<accession>A0A9N9U2V2</accession>
<comment type="caution">
    <text evidence="1">The sequence shown here is derived from an EMBL/GenBank/DDBJ whole genome shotgun (WGS) entry which is preliminary data.</text>
</comment>
<evidence type="ECO:0000313" key="1">
    <source>
        <dbReference type="EMBL" id="CAG9961992.1"/>
    </source>
</evidence>